<keyword evidence="1" id="KW-1133">Transmembrane helix</keyword>
<name>A0A0D8XNK6_DICVI</name>
<keyword evidence="3" id="KW-1185">Reference proteome</keyword>
<gene>
    <name evidence="2" type="ORF">DICVIV_07825</name>
</gene>
<dbReference type="AlphaFoldDB" id="A0A0D8XNK6"/>
<reference evidence="2 3" key="1">
    <citation type="submission" date="2013-11" db="EMBL/GenBank/DDBJ databases">
        <title>Draft genome of the bovine lungworm Dictyocaulus viviparus.</title>
        <authorList>
            <person name="Mitreva M."/>
        </authorList>
    </citation>
    <scope>NUCLEOTIDE SEQUENCE [LARGE SCALE GENOMIC DNA]</scope>
    <source>
        <strain evidence="2 3">HannoverDv2000</strain>
    </source>
</reference>
<feature type="transmembrane region" description="Helical" evidence="1">
    <location>
        <begin position="143"/>
        <end position="159"/>
    </location>
</feature>
<accession>A0A0D8XNK6</accession>
<feature type="transmembrane region" description="Helical" evidence="1">
    <location>
        <begin position="113"/>
        <end position="131"/>
    </location>
</feature>
<dbReference type="Proteomes" id="UP000053766">
    <property type="component" value="Unassembled WGS sequence"/>
</dbReference>
<reference evidence="3" key="2">
    <citation type="journal article" date="2016" name="Sci. Rep.">
        <title>Dictyocaulus viviparus genome, variome and transcriptome elucidate lungworm biology and support future intervention.</title>
        <authorList>
            <person name="McNulty S.N."/>
            <person name="Strube C."/>
            <person name="Rosa B.A."/>
            <person name="Martin J.C."/>
            <person name="Tyagi R."/>
            <person name="Choi Y.J."/>
            <person name="Wang Q."/>
            <person name="Hallsworth Pepin K."/>
            <person name="Zhang X."/>
            <person name="Ozersky P."/>
            <person name="Wilson R.K."/>
            <person name="Sternberg P.W."/>
            <person name="Gasser R.B."/>
            <person name="Mitreva M."/>
        </authorList>
    </citation>
    <scope>NUCLEOTIDE SEQUENCE [LARGE SCALE GENOMIC DNA]</scope>
    <source>
        <strain evidence="3">HannoverDv2000</strain>
    </source>
</reference>
<dbReference type="STRING" id="29172.A0A0D8XNK6"/>
<keyword evidence="1" id="KW-0472">Membrane</keyword>
<dbReference type="OrthoDB" id="5826678at2759"/>
<evidence type="ECO:0000256" key="1">
    <source>
        <dbReference type="SAM" id="Phobius"/>
    </source>
</evidence>
<feature type="transmembrane region" description="Helical" evidence="1">
    <location>
        <begin position="171"/>
        <end position="188"/>
    </location>
</feature>
<protein>
    <submittedName>
        <fullName evidence="2">Uncharacterized protein</fullName>
    </submittedName>
</protein>
<proteinExistence type="predicted"/>
<evidence type="ECO:0000313" key="2">
    <source>
        <dbReference type="EMBL" id="KJH46135.1"/>
    </source>
</evidence>
<dbReference type="EMBL" id="KN716368">
    <property type="protein sequence ID" value="KJH46135.1"/>
    <property type="molecule type" value="Genomic_DNA"/>
</dbReference>
<sequence length="221" mass="25941">MMSVLRTPTNLRVGYIRFLSMRYASATAVPGQSKIQLQKPQGEEGFFKYGRNLSRDPKVKSELKAQKGDTPARLVFCTIRFKLSMPRKKGNIIYLFSFMFRRLGHAYEVYPLIFLAGFWFTICCFTIYYSFTKIEVWVDRSNIVFYFMFLIVVDTSIFLEKFSFEQVKPTLQLIGSVLVMTIGRRALLRKFDFEGRTRKRCELMEVLQDEMLEAAKKRGTR</sequence>
<evidence type="ECO:0000313" key="3">
    <source>
        <dbReference type="Proteomes" id="UP000053766"/>
    </source>
</evidence>
<organism evidence="2 3">
    <name type="scientific">Dictyocaulus viviparus</name>
    <name type="common">Bovine lungworm</name>
    <dbReference type="NCBI Taxonomy" id="29172"/>
    <lineage>
        <taxon>Eukaryota</taxon>
        <taxon>Metazoa</taxon>
        <taxon>Ecdysozoa</taxon>
        <taxon>Nematoda</taxon>
        <taxon>Chromadorea</taxon>
        <taxon>Rhabditida</taxon>
        <taxon>Rhabditina</taxon>
        <taxon>Rhabditomorpha</taxon>
        <taxon>Strongyloidea</taxon>
        <taxon>Metastrongylidae</taxon>
        <taxon>Dictyocaulus</taxon>
    </lineage>
</organism>
<keyword evidence="1" id="KW-0812">Transmembrane</keyword>